<evidence type="ECO:0000313" key="12">
    <source>
        <dbReference type="Proteomes" id="UP000245383"/>
    </source>
</evidence>
<dbReference type="Gene3D" id="3.40.50.10190">
    <property type="entry name" value="BRCT domain"/>
    <property type="match status" value="1"/>
</dbReference>
<dbReference type="PIRSF" id="PIRSF036578">
    <property type="entry name" value="RFC1"/>
    <property type="match status" value="1"/>
</dbReference>
<organism evidence="11 12">
    <name type="scientific">Smittium simulii</name>
    <dbReference type="NCBI Taxonomy" id="133385"/>
    <lineage>
        <taxon>Eukaryota</taxon>
        <taxon>Fungi</taxon>
        <taxon>Fungi incertae sedis</taxon>
        <taxon>Zoopagomycota</taxon>
        <taxon>Kickxellomycotina</taxon>
        <taxon>Harpellomycetes</taxon>
        <taxon>Harpellales</taxon>
        <taxon>Legeriomycetaceae</taxon>
        <taxon>Smittium</taxon>
    </lineage>
</organism>
<dbReference type="Pfam" id="PF08519">
    <property type="entry name" value="RFC1"/>
    <property type="match status" value="1"/>
</dbReference>
<comment type="caution">
    <text evidence="11">The sequence shown here is derived from an EMBL/GenBank/DDBJ whole genome shotgun (WGS) entry which is preliminary data.</text>
</comment>
<keyword evidence="6 8" id="KW-0067">ATP-binding</keyword>
<evidence type="ECO:0000256" key="5">
    <source>
        <dbReference type="ARBA" id="ARBA00022741"/>
    </source>
</evidence>
<dbReference type="InterPro" id="IPR036420">
    <property type="entry name" value="BRCT_dom_sf"/>
</dbReference>
<dbReference type="PANTHER" id="PTHR23389:SF6">
    <property type="entry name" value="REPLICATION FACTOR C SUBUNIT 1"/>
    <property type="match status" value="1"/>
</dbReference>
<dbReference type="STRING" id="133385.A0A2T9YU87"/>
<feature type="compositionally biased region" description="Basic and acidic residues" evidence="9">
    <location>
        <begin position="9"/>
        <end position="21"/>
    </location>
</feature>
<dbReference type="OrthoDB" id="446168at2759"/>
<dbReference type="GO" id="GO:0005663">
    <property type="term" value="C:DNA replication factor C complex"/>
    <property type="evidence" value="ECO:0007669"/>
    <property type="project" value="InterPro"/>
</dbReference>
<dbReference type="InterPro" id="IPR012178">
    <property type="entry name" value="RFC1"/>
</dbReference>
<dbReference type="InterPro" id="IPR003959">
    <property type="entry name" value="ATPase_AAA_core"/>
</dbReference>
<dbReference type="Pfam" id="PF25361">
    <property type="entry name" value="AAA_lid_RFC1"/>
    <property type="match status" value="1"/>
</dbReference>
<evidence type="ECO:0000256" key="2">
    <source>
        <dbReference type="ARBA" id="ARBA00006116"/>
    </source>
</evidence>
<comment type="similarity">
    <text evidence="2 8">Belongs to the activator 1 large subunit family.</text>
</comment>
<dbReference type="GO" id="GO:0003677">
    <property type="term" value="F:DNA binding"/>
    <property type="evidence" value="ECO:0007669"/>
    <property type="project" value="InterPro"/>
</dbReference>
<dbReference type="InterPro" id="IPR008921">
    <property type="entry name" value="DNA_pol3_clamp-load_cplx_C"/>
</dbReference>
<reference evidence="11 12" key="1">
    <citation type="journal article" date="2018" name="MBio">
        <title>Comparative Genomics Reveals the Core Gene Toolbox for the Fungus-Insect Symbiosis.</title>
        <authorList>
            <person name="Wang Y."/>
            <person name="Stata M."/>
            <person name="Wang W."/>
            <person name="Stajich J.E."/>
            <person name="White M.M."/>
            <person name="Moncalvo J.M."/>
        </authorList>
    </citation>
    <scope>NUCLEOTIDE SEQUENCE [LARGE SCALE GENOMIC DNA]</scope>
    <source>
        <strain evidence="11 12">SWE-8-4</strain>
    </source>
</reference>
<dbReference type="CDD" id="cd00009">
    <property type="entry name" value="AAA"/>
    <property type="match status" value="1"/>
</dbReference>
<dbReference type="InterPro" id="IPR047854">
    <property type="entry name" value="RFC_lid"/>
</dbReference>
<dbReference type="GO" id="GO:0006281">
    <property type="term" value="P:DNA repair"/>
    <property type="evidence" value="ECO:0007669"/>
    <property type="project" value="InterPro"/>
</dbReference>
<keyword evidence="4 8" id="KW-0235">DNA replication</keyword>
<dbReference type="GO" id="GO:0005634">
    <property type="term" value="C:nucleus"/>
    <property type="evidence" value="ECO:0007669"/>
    <property type="project" value="UniProtKB-SubCell"/>
</dbReference>
<dbReference type="PROSITE" id="PS50172">
    <property type="entry name" value="BRCT"/>
    <property type="match status" value="1"/>
</dbReference>
<evidence type="ECO:0000256" key="3">
    <source>
        <dbReference type="ARBA" id="ARBA00020401"/>
    </source>
</evidence>
<keyword evidence="7 8" id="KW-0539">Nucleus</keyword>
<keyword evidence="12" id="KW-1185">Reference proteome</keyword>
<dbReference type="SUPFAM" id="SSF52540">
    <property type="entry name" value="P-loop containing nucleoside triphosphate hydrolases"/>
    <property type="match status" value="1"/>
</dbReference>
<evidence type="ECO:0000256" key="9">
    <source>
        <dbReference type="SAM" id="MobiDB-lite"/>
    </source>
</evidence>
<evidence type="ECO:0000259" key="10">
    <source>
        <dbReference type="PROSITE" id="PS50172"/>
    </source>
</evidence>
<evidence type="ECO:0000256" key="6">
    <source>
        <dbReference type="ARBA" id="ARBA00022840"/>
    </source>
</evidence>
<gene>
    <name evidence="11" type="ORF">BB561_001559</name>
</gene>
<dbReference type="GO" id="GO:0003689">
    <property type="term" value="F:DNA clamp loader activity"/>
    <property type="evidence" value="ECO:0007669"/>
    <property type="project" value="UniProtKB-UniRule"/>
</dbReference>
<dbReference type="SMART" id="SM00382">
    <property type="entry name" value="AAA"/>
    <property type="match status" value="1"/>
</dbReference>
<keyword evidence="5 8" id="KW-0547">Nucleotide-binding</keyword>
<comment type="subcellular location">
    <subcellularLocation>
        <location evidence="1 8">Nucleus</location>
    </subcellularLocation>
</comment>
<dbReference type="InterPro" id="IPR003593">
    <property type="entry name" value="AAA+_ATPase"/>
</dbReference>
<dbReference type="PANTHER" id="PTHR23389">
    <property type="entry name" value="CHROMOSOME TRANSMISSION FIDELITY FACTOR 18"/>
    <property type="match status" value="1"/>
</dbReference>
<evidence type="ECO:0000256" key="8">
    <source>
        <dbReference type="PIRNR" id="PIRNR036578"/>
    </source>
</evidence>
<dbReference type="AlphaFoldDB" id="A0A2T9YU87"/>
<dbReference type="GO" id="GO:0016887">
    <property type="term" value="F:ATP hydrolysis activity"/>
    <property type="evidence" value="ECO:0007669"/>
    <property type="project" value="InterPro"/>
</dbReference>
<evidence type="ECO:0000256" key="1">
    <source>
        <dbReference type="ARBA" id="ARBA00004123"/>
    </source>
</evidence>
<dbReference type="SMART" id="SM00292">
    <property type="entry name" value="BRCT"/>
    <property type="match status" value="1"/>
</dbReference>
<feature type="domain" description="BRCT" evidence="10">
    <location>
        <begin position="123"/>
        <end position="204"/>
    </location>
</feature>
<dbReference type="Gene3D" id="1.10.8.60">
    <property type="match status" value="1"/>
</dbReference>
<dbReference type="SUPFAM" id="SSF52113">
    <property type="entry name" value="BRCT domain"/>
    <property type="match status" value="1"/>
</dbReference>
<dbReference type="InterPro" id="IPR013725">
    <property type="entry name" value="DNA_replication_fac_RFC1_C"/>
</dbReference>
<dbReference type="InterPro" id="IPR027417">
    <property type="entry name" value="P-loop_NTPase"/>
</dbReference>
<proteinExistence type="inferred from homology"/>
<dbReference type="FunFam" id="1.10.8.60:FF:000021">
    <property type="entry name" value="Replication factor C subunit 1"/>
    <property type="match status" value="1"/>
</dbReference>
<dbReference type="Pfam" id="PF00004">
    <property type="entry name" value="AAA"/>
    <property type="match status" value="1"/>
</dbReference>
<dbReference type="Gene3D" id="3.40.50.300">
    <property type="entry name" value="P-loop containing nucleotide triphosphate hydrolases"/>
    <property type="match status" value="1"/>
</dbReference>
<dbReference type="CDD" id="cd18140">
    <property type="entry name" value="HLD_clamp_RFC"/>
    <property type="match status" value="1"/>
</dbReference>
<dbReference type="GO" id="GO:0006271">
    <property type="term" value="P:DNA strand elongation involved in DNA replication"/>
    <property type="evidence" value="ECO:0007669"/>
    <property type="project" value="UniProtKB-ARBA"/>
</dbReference>
<dbReference type="GO" id="GO:0005524">
    <property type="term" value="F:ATP binding"/>
    <property type="evidence" value="ECO:0007669"/>
    <property type="project" value="UniProtKB-UniRule"/>
</dbReference>
<evidence type="ECO:0000313" key="11">
    <source>
        <dbReference type="EMBL" id="PVU95879.1"/>
    </source>
</evidence>
<dbReference type="InterPro" id="IPR001357">
    <property type="entry name" value="BRCT_dom"/>
</dbReference>
<dbReference type="SUPFAM" id="SSF48019">
    <property type="entry name" value="post-AAA+ oligomerization domain-like"/>
    <property type="match status" value="1"/>
</dbReference>
<protein>
    <recommendedName>
        <fullName evidence="3 8">Replication factor C subunit 1</fullName>
    </recommendedName>
</protein>
<dbReference type="Proteomes" id="UP000245383">
    <property type="component" value="Unassembled WGS sequence"/>
</dbReference>
<accession>A0A2T9YU87</accession>
<evidence type="ECO:0000256" key="7">
    <source>
        <dbReference type="ARBA" id="ARBA00023242"/>
    </source>
</evidence>
<dbReference type="FunFam" id="3.40.50.300:FF:000395">
    <property type="entry name" value="Replication factor C subunit 1"/>
    <property type="match status" value="1"/>
</dbReference>
<dbReference type="Pfam" id="PF00533">
    <property type="entry name" value="BRCT"/>
    <property type="match status" value="1"/>
</dbReference>
<feature type="region of interest" description="Disordered" evidence="9">
    <location>
        <begin position="1"/>
        <end position="21"/>
    </location>
</feature>
<name>A0A2T9YU87_9FUNG</name>
<dbReference type="Gene3D" id="1.20.272.10">
    <property type="match status" value="1"/>
</dbReference>
<dbReference type="EMBL" id="MBFR01000045">
    <property type="protein sequence ID" value="PVU95879.1"/>
    <property type="molecule type" value="Genomic_DNA"/>
</dbReference>
<sequence>MKKYFPTLNRDKVSKESEEDQKPIVIAETPIKKRKNDSLEMEYMLIDDSKTNTSNSTVDIRFAKSTKKCTTKSDGDDAVKRAINLGINVTFGKDLKDVEKSAYRPWGSKEPVSLNQSRPHPKGLEGSLQNITFVFTGDLPSFSREDCTDIVKRYGGRITSAVSSKTTFLVTGNDPGSSKISKAKQMNTAVLDEDSFIALIESYLDSNNSKDIKASDPQLVSNISSKVQQNCEANKTNTFNVLVGLEIEDHSTKKKIISPKPDLLELNAQKNQPQNLKKSPEPSNLWVDKYKPKNVDEICGNKKQISDLTHWLQNWHPDLPKGERAALISGFPGIGKTTTAHIISKSLGKDIIELNASDARNKESVKKLLGTLSGNHTILEYTDKNIRKHNKLKLGNTVIIMDEVDGMSAGDRGGTAELIKIINETKIPIICICNDRMSTKVRSLANYCVDIKFFKPQARMLRSRILSICHIEGLRIDPNAADQLAESTNSDMRQILNILSIWKLSKSVMTFDDGKKFSSFNKKEFSVGPFEVIGQYLNFGQFKSLNLQDKINLYFNDFSIMPLMIHENYMTNVSALAGSLSVDGEVANLMMLSKAAESIAEGDILSSVINSSQNWGLLPNHAVMSCVRPAHFISGRHHSMYTFPSWLGKNSTTTKNLRQLSEISSQMRSKASAGRNQILTSYLPTMALKLTLPLINQGIDGIPEVIDFMDEYNITREDWDAVNDLILTPSGRKQISSRIETKVRSAFTRQYNKTSHKTKSTAKAIFGAEGSNDFKPDAEDAQLKKKLKHLLQKPKLLLQNQKQLLQNQEQQKKSK</sequence>
<evidence type="ECO:0000256" key="4">
    <source>
        <dbReference type="ARBA" id="ARBA00022705"/>
    </source>
</evidence>